<dbReference type="InterPro" id="IPR052027">
    <property type="entry name" value="PspC"/>
</dbReference>
<dbReference type="GeneID" id="28494939"/>
<keyword evidence="3 6" id="KW-0812">Transmembrane</keyword>
<dbReference type="GO" id="GO:0005886">
    <property type="term" value="C:plasma membrane"/>
    <property type="evidence" value="ECO:0007669"/>
    <property type="project" value="UniProtKB-SubCell"/>
</dbReference>
<evidence type="ECO:0000256" key="5">
    <source>
        <dbReference type="ARBA" id="ARBA00023136"/>
    </source>
</evidence>
<dbReference type="PANTHER" id="PTHR33885">
    <property type="entry name" value="PHAGE SHOCK PROTEIN C"/>
    <property type="match status" value="1"/>
</dbReference>
<proteinExistence type="predicted"/>
<dbReference type="KEGG" id="tpie:A7C91_02055"/>
<name>A0A172WFD5_9EURY</name>
<gene>
    <name evidence="8" type="ORF">A7C91_02055</name>
</gene>
<evidence type="ECO:0000256" key="6">
    <source>
        <dbReference type="SAM" id="Phobius"/>
    </source>
</evidence>
<feature type="transmembrane region" description="Helical" evidence="6">
    <location>
        <begin position="32"/>
        <end position="57"/>
    </location>
</feature>
<reference evidence="9" key="1">
    <citation type="journal article" date="2016" name="Syst. Appl. Microbiol.">
        <title>Thermococcus piezophilus sp. nov., a novel hyperthermophilic and piezophilic archaeon with a broad pressure range for growth, isolated from a deepest hydrothermal vent at the Mid-Cayman Rise.</title>
        <authorList>
            <person name="Dalmasso C."/>
            <person name="Oger P."/>
            <person name="Selva G."/>
            <person name="Courtine D."/>
            <person name="L'Haridon S."/>
            <person name="Garlaschelli A."/>
            <person name="Roussel E."/>
            <person name="Miyazaki J."/>
            <person name="Reveillaud J."/>
            <person name="Jebbar M."/>
            <person name="Takai K."/>
            <person name="Maignien L."/>
            <person name="Alain K."/>
        </authorList>
    </citation>
    <scope>NUCLEOTIDE SEQUENCE [LARGE SCALE GENOMIC DNA]</scope>
    <source>
        <strain evidence="9">CDGS</strain>
    </source>
</reference>
<dbReference type="STRING" id="1712654.A7C91_02055"/>
<dbReference type="Pfam" id="PF04024">
    <property type="entry name" value="PspC"/>
    <property type="match status" value="1"/>
</dbReference>
<keyword evidence="2" id="KW-1003">Cell membrane</keyword>
<dbReference type="PANTHER" id="PTHR33885:SF3">
    <property type="entry name" value="PHAGE SHOCK PROTEIN C"/>
    <property type="match status" value="1"/>
</dbReference>
<evidence type="ECO:0000256" key="3">
    <source>
        <dbReference type="ARBA" id="ARBA00022692"/>
    </source>
</evidence>
<dbReference type="AlphaFoldDB" id="A0A172WFD5"/>
<evidence type="ECO:0000256" key="1">
    <source>
        <dbReference type="ARBA" id="ARBA00004162"/>
    </source>
</evidence>
<feature type="domain" description="Phage shock protein PspC N-terminal" evidence="7">
    <location>
        <begin position="3"/>
        <end position="61"/>
    </location>
</feature>
<accession>A0A172WFD5</accession>
<dbReference type="RefSeq" id="WP_068664472.1">
    <property type="nucleotide sequence ID" value="NZ_CP015520.1"/>
</dbReference>
<keyword evidence="9" id="KW-1185">Reference proteome</keyword>
<evidence type="ECO:0000313" key="9">
    <source>
        <dbReference type="Proteomes" id="UP000076969"/>
    </source>
</evidence>
<dbReference type="EMBL" id="CP015520">
    <property type="protein sequence ID" value="ANF22105.1"/>
    <property type="molecule type" value="Genomic_DNA"/>
</dbReference>
<evidence type="ECO:0000256" key="2">
    <source>
        <dbReference type="ARBA" id="ARBA00022475"/>
    </source>
</evidence>
<protein>
    <submittedName>
        <fullName evidence="8">Transcriptional regulator</fullName>
    </submittedName>
</protein>
<dbReference type="Proteomes" id="UP000076969">
    <property type="component" value="Chromosome"/>
</dbReference>
<keyword evidence="4 6" id="KW-1133">Transmembrane helix</keyword>
<comment type="subcellular location">
    <subcellularLocation>
        <location evidence="1">Cell membrane</location>
        <topology evidence="1">Single-pass membrane protein</topology>
    </subcellularLocation>
</comment>
<keyword evidence="5 6" id="KW-0472">Membrane</keyword>
<evidence type="ECO:0000256" key="4">
    <source>
        <dbReference type="ARBA" id="ARBA00022989"/>
    </source>
</evidence>
<organism evidence="8 9">
    <name type="scientific">Thermococcus piezophilus</name>
    <dbReference type="NCBI Taxonomy" id="1712654"/>
    <lineage>
        <taxon>Archaea</taxon>
        <taxon>Methanobacteriati</taxon>
        <taxon>Methanobacteriota</taxon>
        <taxon>Thermococci</taxon>
        <taxon>Thermococcales</taxon>
        <taxon>Thermococcaceae</taxon>
        <taxon>Thermococcus</taxon>
    </lineage>
</organism>
<evidence type="ECO:0000259" key="7">
    <source>
        <dbReference type="Pfam" id="PF04024"/>
    </source>
</evidence>
<sequence length="142" mass="15445">MAKRLMRSKDNRVFLGVLGGIAEHLEIDPTLVRVIFVVLLVFNPSAMTLLYFLLALVMPEEENGETSLEEKLNKLADETEKKINDIFSGSNSTKTFAIILIAIGAAIVAKPLFPLIIGPIGGTTLLALTLLVIGIILLKRSD</sequence>
<dbReference type="InterPro" id="IPR007168">
    <property type="entry name" value="Phageshock_PspC_N"/>
</dbReference>
<feature type="transmembrane region" description="Helical" evidence="6">
    <location>
        <begin position="91"/>
        <end position="109"/>
    </location>
</feature>
<feature type="transmembrane region" description="Helical" evidence="6">
    <location>
        <begin position="115"/>
        <end position="138"/>
    </location>
</feature>
<evidence type="ECO:0000313" key="8">
    <source>
        <dbReference type="EMBL" id="ANF22105.1"/>
    </source>
</evidence>